<reference evidence="10 11" key="1">
    <citation type="submission" date="2017-03" db="EMBL/GenBank/DDBJ databases">
        <title>Genomes of endolithic fungi from Antarctica.</title>
        <authorList>
            <person name="Coleine C."/>
            <person name="Masonjones S."/>
            <person name="Stajich J.E."/>
        </authorList>
    </citation>
    <scope>NUCLEOTIDE SEQUENCE [LARGE SCALE GENOMIC DNA]</scope>
    <source>
        <strain evidence="10 11">CCFEE 5184</strain>
    </source>
</reference>
<proteinExistence type="predicted"/>
<protein>
    <recommendedName>
        <fullName evidence="12">Chloride channel protein</fullName>
    </recommendedName>
</protein>
<dbReference type="PANTHER" id="PTHR45711">
    <property type="entry name" value="CHLORIDE CHANNEL PROTEIN"/>
    <property type="match status" value="1"/>
</dbReference>
<dbReference type="STRING" id="329884.A0A4U0WG42"/>
<dbReference type="InterPro" id="IPR014743">
    <property type="entry name" value="Cl-channel_core"/>
</dbReference>
<dbReference type="EMBL" id="NAJQ01001243">
    <property type="protein sequence ID" value="TKA61323.1"/>
    <property type="molecule type" value="Genomic_DNA"/>
</dbReference>
<evidence type="ECO:0000256" key="3">
    <source>
        <dbReference type="ARBA" id="ARBA00022692"/>
    </source>
</evidence>
<feature type="compositionally biased region" description="Polar residues" evidence="8">
    <location>
        <begin position="35"/>
        <end position="63"/>
    </location>
</feature>
<dbReference type="PRINTS" id="PR00762">
    <property type="entry name" value="CLCHANNEL"/>
</dbReference>
<dbReference type="Proteomes" id="UP000309340">
    <property type="component" value="Unassembled WGS sequence"/>
</dbReference>
<feature type="transmembrane region" description="Helical" evidence="9">
    <location>
        <begin position="553"/>
        <end position="571"/>
    </location>
</feature>
<feature type="transmembrane region" description="Helical" evidence="9">
    <location>
        <begin position="204"/>
        <end position="229"/>
    </location>
</feature>
<feature type="compositionally biased region" description="Polar residues" evidence="8">
    <location>
        <begin position="1"/>
        <end position="15"/>
    </location>
</feature>
<feature type="compositionally biased region" description="Acidic residues" evidence="8">
    <location>
        <begin position="22"/>
        <end position="34"/>
    </location>
</feature>
<feature type="region of interest" description="Disordered" evidence="8">
    <location>
        <begin position="1"/>
        <end position="66"/>
    </location>
</feature>
<evidence type="ECO:0000256" key="1">
    <source>
        <dbReference type="ARBA" id="ARBA00004141"/>
    </source>
</evidence>
<evidence type="ECO:0000313" key="10">
    <source>
        <dbReference type="EMBL" id="TKA61323.1"/>
    </source>
</evidence>
<keyword evidence="4 9" id="KW-1133">Transmembrane helix</keyword>
<feature type="non-terminal residue" evidence="10">
    <location>
        <position position="638"/>
    </location>
</feature>
<keyword evidence="5" id="KW-0406">Ion transport</keyword>
<comment type="caution">
    <text evidence="10">The sequence shown here is derived from an EMBL/GenBank/DDBJ whole genome shotgun (WGS) entry which is preliminary data.</text>
</comment>
<dbReference type="OrthoDB" id="44789at2759"/>
<feature type="transmembrane region" description="Helical" evidence="9">
    <location>
        <begin position="474"/>
        <end position="492"/>
    </location>
</feature>
<evidence type="ECO:0000256" key="7">
    <source>
        <dbReference type="ARBA" id="ARBA00023214"/>
    </source>
</evidence>
<keyword evidence="6 9" id="KW-0472">Membrane</keyword>
<name>A0A4U0WG42_9PEZI</name>
<feature type="transmembrane region" description="Helical" evidence="9">
    <location>
        <begin position="284"/>
        <end position="303"/>
    </location>
</feature>
<dbReference type="PANTHER" id="PTHR45711:SF3">
    <property type="entry name" value="CLC CHANNEL"/>
    <property type="match status" value="1"/>
</dbReference>
<dbReference type="GO" id="GO:0005794">
    <property type="term" value="C:Golgi apparatus"/>
    <property type="evidence" value="ECO:0007669"/>
    <property type="project" value="TreeGrafter"/>
</dbReference>
<dbReference type="InterPro" id="IPR001807">
    <property type="entry name" value="ClC"/>
</dbReference>
<keyword evidence="2" id="KW-0813">Transport</keyword>
<dbReference type="Pfam" id="PF00654">
    <property type="entry name" value="Voltage_CLC"/>
    <property type="match status" value="1"/>
</dbReference>
<evidence type="ECO:0000256" key="9">
    <source>
        <dbReference type="SAM" id="Phobius"/>
    </source>
</evidence>
<dbReference type="GO" id="GO:0005247">
    <property type="term" value="F:voltage-gated chloride channel activity"/>
    <property type="evidence" value="ECO:0007669"/>
    <property type="project" value="TreeGrafter"/>
</dbReference>
<dbReference type="GO" id="GO:0005886">
    <property type="term" value="C:plasma membrane"/>
    <property type="evidence" value="ECO:0007669"/>
    <property type="project" value="TreeGrafter"/>
</dbReference>
<dbReference type="AlphaFoldDB" id="A0A4U0WG42"/>
<keyword evidence="7" id="KW-0868">Chloride</keyword>
<dbReference type="Gene3D" id="1.10.3080.10">
    <property type="entry name" value="Clc chloride channel"/>
    <property type="match status" value="1"/>
</dbReference>
<feature type="region of interest" description="Disordered" evidence="8">
    <location>
        <begin position="85"/>
        <end position="121"/>
    </location>
</feature>
<accession>A0A4U0WG42</accession>
<evidence type="ECO:0000256" key="4">
    <source>
        <dbReference type="ARBA" id="ARBA00022989"/>
    </source>
</evidence>
<dbReference type="SUPFAM" id="SSF81340">
    <property type="entry name" value="Clc chloride channel"/>
    <property type="match status" value="1"/>
</dbReference>
<evidence type="ECO:0000313" key="11">
    <source>
        <dbReference type="Proteomes" id="UP000309340"/>
    </source>
</evidence>
<evidence type="ECO:0000256" key="6">
    <source>
        <dbReference type="ARBA" id="ARBA00023136"/>
    </source>
</evidence>
<evidence type="ECO:0000256" key="5">
    <source>
        <dbReference type="ARBA" id="ARBA00023065"/>
    </source>
</evidence>
<feature type="transmembrane region" description="Helical" evidence="9">
    <location>
        <begin position="513"/>
        <end position="533"/>
    </location>
</feature>
<comment type="subcellular location">
    <subcellularLocation>
        <location evidence="1">Membrane</location>
        <topology evidence="1">Multi-pass membrane protein</topology>
    </subcellularLocation>
</comment>
<keyword evidence="3 9" id="KW-0812">Transmembrane</keyword>
<feature type="transmembrane region" description="Helical" evidence="9">
    <location>
        <begin position="439"/>
        <end position="462"/>
    </location>
</feature>
<evidence type="ECO:0000256" key="8">
    <source>
        <dbReference type="SAM" id="MobiDB-lite"/>
    </source>
</evidence>
<evidence type="ECO:0000256" key="2">
    <source>
        <dbReference type="ARBA" id="ARBA00022448"/>
    </source>
</evidence>
<keyword evidence="11" id="KW-1185">Reference proteome</keyword>
<dbReference type="GO" id="GO:0005769">
    <property type="term" value="C:early endosome"/>
    <property type="evidence" value="ECO:0007669"/>
    <property type="project" value="TreeGrafter"/>
</dbReference>
<evidence type="ECO:0008006" key="12">
    <source>
        <dbReference type="Google" id="ProtNLM"/>
    </source>
</evidence>
<organism evidence="10 11">
    <name type="scientific">Friedmanniomyces simplex</name>
    <dbReference type="NCBI Taxonomy" id="329884"/>
    <lineage>
        <taxon>Eukaryota</taxon>
        <taxon>Fungi</taxon>
        <taxon>Dikarya</taxon>
        <taxon>Ascomycota</taxon>
        <taxon>Pezizomycotina</taxon>
        <taxon>Dothideomycetes</taxon>
        <taxon>Dothideomycetidae</taxon>
        <taxon>Mycosphaerellales</taxon>
        <taxon>Teratosphaeriaceae</taxon>
        <taxon>Friedmanniomyces</taxon>
    </lineage>
</organism>
<sequence length="638" mass="70577">MPKSVASTRSYQSYASDYVPPTDDDEMGEHEEEASQNAYRNTLQSRTTSVSPIDTRVHTSSRTSDVDLRSRLPSRLLIADESTGLLNRAGGTPTHSGYRTLPASMPSTPRYPPSRQHSQLNTSRLLRNHSRRRSFGLRLARALGTDAIPPEEDDIDTSGPSLYKDDRVWYDQFTSTDWVHDSIADAYRVKELRGRKDFRGRLQALFDGAQGWLVVAVVGIVTAGFAYFIDVTESTIFDYKSGYCSTRWWYSKRKCCSGASICSDWARWSSIIHREGNDKLWINFAAYLIWVVGLSTLACLVTLQTRTVVSSAISLSTLDENLGADHHRKDAKSDTEGRRVSMSPARHFHEAAQRPPVIYYPAAGSGVAEVKVILSGFVLHGYLGVKTLMCKTFGLILSVASGLSLGKEGPYVHIATCIGNIACRLVPKYRANDGKRREVLSASAAAGVAVAFGAPIGGTLFSLEEVSYYFPPKVLFRTFFCCIAAALSLKFLNPYGTNKIVLFEVRYLTDWRFFELIAFVLLGVLGGTTGALFIKASRVWAKTFRKMSVIKKYPIVEVLLVALVTGIVSFWNRYTRLPVAELLFELAAPCDAFTKDGSGLCPTQERIPDIILYLSVAFVIKAALTVITFGIKVPAGIY</sequence>
<feature type="transmembrane region" description="Helical" evidence="9">
    <location>
        <begin position="610"/>
        <end position="631"/>
    </location>
</feature>
<gene>
    <name evidence="10" type="ORF">B0A55_11332</name>
</gene>